<dbReference type="eggNOG" id="ENOG50307IQ">
    <property type="taxonomic scope" value="Bacteria"/>
</dbReference>
<protein>
    <submittedName>
        <fullName evidence="1">Uncharacterized protein</fullName>
    </submittedName>
</protein>
<dbReference type="KEGG" id="mca:MCA2809"/>
<accession>Q603J6</accession>
<dbReference type="HOGENOM" id="CLU_1862827_0_0_6"/>
<gene>
    <name evidence="1" type="ordered locus">MCA2809</name>
</gene>
<dbReference type="EMBL" id="AE017282">
    <property type="protein sequence ID" value="AAU91064.1"/>
    <property type="molecule type" value="Genomic_DNA"/>
</dbReference>
<name>Q603J6_METCA</name>
<proteinExistence type="predicted"/>
<dbReference type="Proteomes" id="UP000006821">
    <property type="component" value="Chromosome"/>
</dbReference>
<evidence type="ECO:0000313" key="2">
    <source>
        <dbReference type="Proteomes" id="UP000006821"/>
    </source>
</evidence>
<sequence length="137" mass="15121">MRRNVIRYCAHRWCNIDLCTIMMHSTATLRPVQEERPMLTRMTTTLGIVLTMGLLAGQADAKPDIVTENDVKNCQFLKTVRGSSGYGKKFGSWQPEAKASAEREATQIGASHIVWSDIKPSGAFNGIATAKAYDCGR</sequence>
<reference evidence="1 2" key="1">
    <citation type="journal article" date="2004" name="PLoS Biol.">
        <title>Genomic insights into methanotrophy: the complete genome sequence of Methylococcus capsulatus (Bath).</title>
        <authorList>
            <person name="Ward N.L."/>
            <person name="Larsen O."/>
            <person name="Sakwa J."/>
            <person name="Bruseth L."/>
            <person name="Khouri H.M."/>
            <person name="Durkin A.S."/>
            <person name="Dimitrov G."/>
            <person name="Jiang L."/>
            <person name="Scanlan D."/>
            <person name="Kang K.H."/>
            <person name="Lewis M.R."/>
            <person name="Nelson K.E."/>
            <person name="Methe B.A."/>
            <person name="Wu M."/>
            <person name="Heidelberg J.F."/>
            <person name="Paulsen I.T."/>
            <person name="Fouts D.E."/>
            <person name="Ravel J."/>
            <person name="Tettelin H."/>
            <person name="Ren Q."/>
            <person name="Read T.D."/>
            <person name="DeBoy R.T."/>
            <person name="Seshadri R."/>
            <person name="Salzberg S.L."/>
            <person name="Jensen H.B."/>
            <person name="Birkeland N.K."/>
            <person name="Nelson W.C."/>
            <person name="Dodson R.J."/>
            <person name="Grindhaug S.H."/>
            <person name="Holt I.E."/>
            <person name="Eidhammer I."/>
            <person name="Jonasen I."/>
            <person name="Vanaken S."/>
            <person name="Utterback T.R."/>
            <person name="Feldblyum T.V."/>
            <person name="Fraser C.M."/>
            <person name="Lillehaug J.R."/>
            <person name="Eisen J.A."/>
        </authorList>
    </citation>
    <scope>NUCLEOTIDE SEQUENCE [LARGE SCALE GENOMIC DNA]</scope>
    <source>
        <strain evidence="2">ATCC 33009 / NCIMB 11132 / Bath</strain>
    </source>
</reference>
<organism evidence="1 2">
    <name type="scientific">Methylococcus capsulatus (strain ATCC 33009 / NCIMB 11132 / Bath)</name>
    <dbReference type="NCBI Taxonomy" id="243233"/>
    <lineage>
        <taxon>Bacteria</taxon>
        <taxon>Pseudomonadati</taxon>
        <taxon>Pseudomonadota</taxon>
        <taxon>Gammaproteobacteria</taxon>
        <taxon>Methylococcales</taxon>
        <taxon>Methylococcaceae</taxon>
        <taxon>Methylococcus</taxon>
    </lineage>
</organism>
<evidence type="ECO:0000313" key="1">
    <source>
        <dbReference type="EMBL" id="AAU91064.1"/>
    </source>
</evidence>
<dbReference type="AlphaFoldDB" id="Q603J6"/>